<dbReference type="PROSITE" id="PS50932">
    <property type="entry name" value="HTH_LACI_2"/>
    <property type="match status" value="1"/>
</dbReference>
<keyword evidence="3" id="KW-0238">DNA-binding</keyword>
<dbReference type="Gene3D" id="1.10.260.40">
    <property type="entry name" value="lambda repressor-like DNA-binding domains"/>
    <property type="match status" value="1"/>
</dbReference>
<dbReference type="InterPro" id="IPR000843">
    <property type="entry name" value="HTH_LacI"/>
</dbReference>
<reference evidence="6 7" key="1">
    <citation type="submission" date="2017-06" db="EMBL/GenBank/DDBJ databases">
        <title>Investigating the central metabolism of Clostridium thermosuccinogenes.</title>
        <authorList>
            <person name="Koendjbiharie J.G."/>
            <person name="van Kranenburg R."/>
        </authorList>
    </citation>
    <scope>NUCLEOTIDE SEQUENCE [LARGE SCALE GENOMIC DNA]</scope>
    <source>
        <strain evidence="6 7">DSM 5806</strain>
    </source>
</reference>
<dbReference type="Pfam" id="PF00356">
    <property type="entry name" value="LacI"/>
    <property type="match status" value="1"/>
</dbReference>
<dbReference type="SMART" id="SM00354">
    <property type="entry name" value="HTH_LACI"/>
    <property type="match status" value="1"/>
</dbReference>
<dbReference type="SUPFAM" id="SSF53822">
    <property type="entry name" value="Periplasmic binding protein-like I"/>
    <property type="match status" value="1"/>
</dbReference>
<keyword evidence="1" id="KW-0678">Repressor</keyword>
<evidence type="ECO:0000256" key="4">
    <source>
        <dbReference type="ARBA" id="ARBA00023163"/>
    </source>
</evidence>
<keyword evidence="2" id="KW-0805">Transcription regulation</keyword>
<dbReference type="OrthoDB" id="369222at2"/>
<protein>
    <recommendedName>
        <fullName evidence="5">HTH lacI-type domain-containing protein</fullName>
    </recommendedName>
</protein>
<feature type="domain" description="HTH lacI-type" evidence="5">
    <location>
        <begin position="2"/>
        <end position="56"/>
    </location>
</feature>
<dbReference type="Proteomes" id="UP000236151">
    <property type="component" value="Unassembled WGS sequence"/>
</dbReference>
<dbReference type="InterPro" id="IPR046335">
    <property type="entry name" value="LacI/GalR-like_sensor"/>
</dbReference>
<keyword evidence="4" id="KW-0804">Transcription</keyword>
<dbReference type="Gene3D" id="3.40.50.2300">
    <property type="match status" value="2"/>
</dbReference>
<dbReference type="EMBL" id="NIOJ01000015">
    <property type="protein sequence ID" value="PNT99840.1"/>
    <property type="molecule type" value="Genomic_DNA"/>
</dbReference>
<dbReference type="InterPro" id="IPR010982">
    <property type="entry name" value="Lambda_DNA-bd_dom_sf"/>
</dbReference>
<dbReference type="PANTHER" id="PTHR30146:SF148">
    <property type="entry name" value="HTH-TYPE TRANSCRIPTIONAL REPRESSOR PURR-RELATED"/>
    <property type="match status" value="1"/>
</dbReference>
<keyword evidence="7" id="KW-1185">Reference proteome</keyword>
<dbReference type="CDD" id="cd01392">
    <property type="entry name" value="HTH_LacI"/>
    <property type="match status" value="1"/>
</dbReference>
<dbReference type="AlphaFoldDB" id="A0A2K2FM29"/>
<dbReference type="PROSITE" id="PS00356">
    <property type="entry name" value="HTH_LACI_1"/>
    <property type="match status" value="1"/>
</dbReference>
<dbReference type="SUPFAM" id="SSF47413">
    <property type="entry name" value="lambda repressor-like DNA-binding domains"/>
    <property type="match status" value="1"/>
</dbReference>
<evidence type="ECO:0000256" key="2">
    <source>
        <dbReference type="ARBA" id="ARBA00023015"/>
    </source>
</evidence>
<dbReference type="PANTHER" id="PTHR30146">
    <property type="entry name" value="LACI-RELATED TRANSCRIPTIONAL REPRESSOR"/>
    <property type="match status" value="1"/>
</dbReference>
<evidence type="ECO:0000256" key="1">
    <source>
        <dbReference type="ARBA" id="ARBA00022491"/>
    </source>
</evidence>
<dbReference type="InterPro" id="IPR028082">
    <property type="entry name" value="Peripla_BP_I"/>
</dbReference>
<name>A0A2K2FM29_9CLOT</name>
<organism evidence="6 7">
    <name type="scientific">Clostridium thermosuccinogenes</name>
    <dbReference type="NCBI Taxonomy" id="84032"/>
    <lineage>
        <taxon>Bacteria</taxon>
        <taxon>Bacillati</taxon>
        <taxon>Bacillota</taxon>
        <taxon>Clostridia</taxon>
        <taxon>Eubacteriales</taxon>
        <taxon>Clostridiaceae</taxon>
        <taxon>Clostridium</taxon>
    </lineage>
</organism>
<comment type="caution">
    <text evidence="6">The sequence shown here is derived from an EMBL/GenBank/DDBJ whole genome shotgun (WGS) entry which is preliminary data.</text>
</comment>
<dbReference type="GO" id="GO:0003700">
    <property type="term" value="F:DNA-binding transcription factor activity"/>
    <property type="evidence" value="ECO:0007669"/>
    <property type="project" value="TreeGrafter"/>
</dbReference>
<evidence type="ECO:0000313" key="6">
    <source>
        <dbReference type="EMBL" id="PNT99840.1"/>
    </source>
</evidence>
<dbReference type="RefSeq" id="WP_103081150.1">
    <property type="nucleotide sequence ID" value="NZ_CP021850.1"/>
</dbReference>
<evidence type="ECO:0000256" key="3">
    <source>
        <dbReference type="ARBA" id="ARBA00023125"/>
    </source>
</evidence>
<evidence type="ECO:0000259" key="5">
    <source>
        <dbReference type="PROSITE" id="PS50932"/>
    </source>
</evidence>
<evidence type="ECO:0000313" key="7">
    <source>
        <dbReference type="Proteomes" id="UP000236151"/>
    </source>
</evidence>
<accession>A0A2K2FM29</accession>
<proteinExistence type="predicted"/>
<dbReference type="CDD" id="cd06267">
    <property type="entry name" value="PBP1_LacI_sugar_binding-like"/>
    <property type="match status" value="1"/>
</dbReference>
<dbReference type="PRINTS" id="PR00036">
    <property type="entry name" value="HTHLACI"/>
</dbReference>
<dbReference type="GO" id="GO:0000976">
    <property type="term" value="F:transcription cis-regulatory region binding"/>
    <property type="evidence" value="ECO:0007669"/>
    <property type="project" value="TreeGrafter"/>
</dbReference>
<sequence>MANIKDVAKKAGVSISTVSNVINGTKYVSDELRERVNKAITDLNYEVDPVARSLKSKKTMSIGVIITDINRVFFPQVIKGIQDTATRNGYSITFCNSNDSFDMEKRFVQMMENSQLDGIILDSVADAGQQCYFKELCCLGSGKKRIPVVSIERRIDDFPIDSVVVNNAEGGSMAARHLIECGCRKVAHIAGPANSFMALERLQGYRNELQKRGLDLDDARLVKGDYSPLSGYQATKQLLINGVDFDGIFAANDQMAIGAIKAIKEHGYSIPEHIKVIGFDNTFVSSIVEPSLTTINVPKYKLGSSAVETLIKRMENRLCETACIELPINLVVRQSTDLKGDKNWDLYGW</sequence>
<gene>
    <name evidence="6" type="ORF">CDQ84_07710</name>
</gene>
<dbReference type="Pfam" id="PF13377">
    <property type="entry name" value="Peripla_BP_3"/>
    <property type="match status" value="1"/>
</dbReference>
<dbReference type="KEGG" id="cthd:CDO33_05295"/>